<protein>
    <recommendedName>
        <fullName evidence="3">Glycosyltransferase</fullName>
    </recommendedName>
</protein>
<dbReference type="RefSeq" id="WP_275226548.1">
    <property type="nucleotide sequence ID" value="NZ_JARESE010000001.1"/>
</dbReference>
<organism evidence="1 2">
    <name type="scientific">Novosphingobium album</name>
    <name type="common">ex Liu et al. 2023</name>
    <dbReference type="NCBI Taxonomy" id="3031130"/>
    <lineage>
        <taxon>Bacteria</taxon>
        <taxon>Pseudomonadati</taxon>
        <taxon>Pseudomonadota</taxon>
        <taxon>Alphaproteobacteria</taxon>
        <taxon>Sphingomonadales</taxon>
        <taxon>Sphingomonadaceae</taxon>
        <taxon>Novosphingobium</taxon>
    </lineage>
</organism>
<dbReference type="EMBL" id="JARESE010000001">
    <property type="protein sequence ID" value="MDE8650468.1"/>
    <property type="molecule type" value="Genomic_DNA"/>
</dbReference>
<dbReference type="SUPFAM" id="SSF53756">
    <property type="entry name" value="UDP-Glycosyltransferase/glycogen phosphorylase"/>
    <property type="match status" value="1"/>
</dbReference>
<name>A0ABT5WK96_9SPHN</name>
<sequence length="347" mass="39080">MPEIPFVDTSEAIPLTILLSLAPPDGTTRYVDQVTAAAPPQVSFRFFSWREALFGRYDAFHVHWPEFLIRDGHPARRMARLALFRLLLARLRLRGAALVRTLHNLHPHEPGDAFEQRSLERCDRHTDLFIRLNAATPLEGKTGVTILHGHYRGRYRGVEGLAFEPGRILYFGLIKPYKGVERLLEVFRGMSDADLRLRVVGKPSGSLRELVEGQCRDDPRITARLEFVPDDVLAQEVCGAELVVLPYREMHNSGAILVALSLDRPVLVPRSPSNAMLAAEVGPGWINMFEGELTSDILRDCLARVRDTPRAARPRLEGRDWSVVGDLHYKAYRTAIALRRQEAACPA</sequence>
<keyword evidence="2" id="KW-1185">Reference proteome</keyword>
<dbReference type="Gene3D" id="3.40.50.2000">
    <property type="entry name" value="Glycogen Phosphorylase B"/>
    <property type="match status" value="1"/>
</dbReference>
<dbReference type="Proteomes" id="UP001216253">
    <property type="component" value="Unassembled WGS sequence"/>
</dbReference>
<evidence type="ECO:0000313" key="2">
    <source>
        <dbReference type="Proteomes" id="UP001216253"/>
    </source>
</evidence>
<proteinExistence type="predicted"/>
<dbReference type="Pfam" id="PF13692">
    <property type="entry name" value="Glyco_trans_1_4"/>
    <property type="match status" value="1"/>
</dbReference>
<evidence type="ECO:0000313" key="1">
    <source>
        <dbReference type="EMBL" id="MDE8650468.1"/>
    </source>
</evidence>
<evidence type="ECO:0008006" key="3">
    <source>
        <dbReference type="Google" id="ProtNLM"/>
    </source>
</evidence>
<gene>
    <name evidence="1" type="ORF">PYV00_01890</name>
</gene>
<reference evidence="1 2" key="1">
    <citation type="submission" date="2023-03" db="EMBL/GenBank/DDBJ databases">
        <title>NovoSphingobium album sp. nov. isolated from polycyclic aromatic hydrocarbons- and heavy-metal polluted soil.</title>
        <authorList>
            <person name="Liu Z."/>
            <person name="Wang K."/>
        </authorList>
    </citation>
    <scope>NUCLEOTIDE SEQUENCE [LARGE SCALE GENOMIC DNA]</scope>
    <source>
        <strain evidence="1 2">H3SJ31-1</strain>
    </source>
</reference>
<comment type="caution">
    <text evidence="1">The sequence shown here is derived from an EMBL/GenBank/DDBJ whole genome shotgun (WGS) entry which is preliminary data.</text>
</comment>
<accession>A0ABT5WK96</accession>